<evidence type="ECO:0000313" key="2">
    <source>
        <dbReference type="EMBL" id="PWC26845.1"/>
    </source>
</evidence>
<reference evidence="3" key="1">
    <citation type="submission" date="2017-10" db="EMBL/GenBank/DDBJ databases">
        <authorList>
            <person name="Toshchakov S.V."/>
            <person name="Goeva M.A."/>
        </authorList>
    </citation>
    <scope>NUCLEOTIDE SEQUENCE [LARGE SCALE GENOMIC DNA]</scope>
    <source>
        <strain evidence="3">JR1/69-1-13</strain>
    </source>
</reference>
<proteinExistence type="predicted"/>
<protein>
    <recommendedName>
        <fullName evidence="4">Lipoprotein</fullName>
    </recommendedName>
</protein>
<dbReference type="AlphaFoldDB" id="A0A2U1UYW3"/>
<keyword evidence="3" id="KW-1185">Reference proteome</keyword>
<sequence>MAKSRALVLLLGAAAVLSGCGTGRVSMSDTQAARPISGVVCPPAGTVAVRDDATHVRYAGADPADPAVCLVRGPAGTTQRMIGGLISTHPVNDAQRRAAIAGLFPLAPGKATSVSYTLVSPLVPHPQAFPFEESFRVSGDSSYNLNGTTRPTWVVESSLRSQLDPAANFNMTYNIDKETGVILSYNIYTHTGGNLASRPFRVTQLELPGRL</sequence>
<name>A0A2U1UYW3_9PROT</name>
<comment type="caution">
    <text evidence="2">The sequence shown here is derived from an EMBL/GenBank/DDBJ whole genome shotgun (WGS) entry which is preliminary data.</text>
</comment>
<dbReference type="Proteomes" id="UP000245048">
    <property type="component" value="Unassembled WGS sequence"/>
</dbReference>
<dbReference type="EMBL" id="PDOA01000023">
    <property type="protein sequence ID" value="PWC26845.1"/>
    <property type="molecule type" value="Genomic_DNA"/>
</dbReference>
<dbReference type="OrthoDB" id="7264437at2"/>
<keyword evidence="1" id="KW-0732">Signal</keyword>
<feature type="chain" id="PRO_5015675685" description="Lipoprotein" evidence="1">
    <location>
        <begin position="19"/>
        <end position="211"/>
    </location>
</feature>
<gene>
    <name evidence="2" type="ORF">CR165_20995</name>
</gene>
<evidence type="ECO:0000256" key="1">
    <source>
        <dbReference type="SAM" id="SignalP"/>
    </source>
</evidence>
<dbReference type="PROSITE" id="PS51257">
    <property type="entry name" value="PROKAR_LIPOPROTEIN"/>
    <property type="match status" value="1"/>
</dbReference>
<accession>A0A2U1UYW3</accession>
<feature type="signal peptide" evidence="1">
    <location>
        <begin position="1"/>
        <end position="18"/>
    </location>
</feature>
<organism evidence="2 3">
    <name type="scientific">Teichococcus aestuarii</name>
    <dbReference type="NCBI Taxonomy" id="568898"/>
    <lineage>
        <taxon>Bacteria</taxon>
        <taxon>Pseudomonadati</taxon>
        <taxon>Pseudomonadota</taxon>
        <taxon>Alphaproteobacteria</taxon>
        <taxon>Acetobacterales</taxon>
        <taxon>Roseomonadaceae</taxon>
        <taxon>Roseomonas</taxon>
    </lineage>
</organism>
<evidence type="ECO:0000313" key="3">
    <source>
        <dbReference type="Proteomes" id="UP000245048"/>
    </source>
</evidence>
<evidence type="ECO:0008006" key="4">
    <source>
        <dbReference type="Google" id="ProtNLM"/>
    </source>
</evidence>